<feature type="non-terminal residue" evidence="1">
    <location>
        <position position="1"/>
    </location>
</feature>
<dbReference type="AlphaFoldDB" id="A0A0V0GFB4"/>
<protein>
    <submittedName>
        <fullName evidence="1">Putative ovule protein</fullName>
    </submittedName>
</protein>
<proteinExistence type="predicted"/>
<organism evidence="1">
    <name type="scientific">Solanum chacoense</name>
    <name type="common">Chaco potato</name>
    <dbReference type="NCBI Taxonomy" id="4108"/>
    <lineage>
        <taxon>Eukaryota</taxon>
        <taxon>Viridiplantae</taxon>
        <taxon>Streptophyta</taxon>
        <taxon>Embryophyta</taxon>
        <taxon>Tracheophyta</taxon>
        <taxon>Spermatophyta</taxon>
        <taxon>Magnoliopsida</taxon>
        <taxon>eudicotyledons</taxon>
        <taxon>Gunneridae</taxon>
        <taxon>Pentapetalae</taxon>
        <taxon>asterids</taxon>
        <taxon>lamiids</taxon>
        <taxon>Solanales</taxon>
        <taxon>Solanaceae</taxon>
        <taxon>Solanoideae</taxon>
        <taxon>Solaneae</taxon>
        <taxon>Solanum</taxon>
    </lineage>
</organism>
<name>A0A0V0GFB4_SOLCH</name>
<sequence>TPTTLLPPSPFSFSSHPTIYSCCFCLDFLHCCCYHLPQSVTQQDCSCRSEVTSTTSQVYLLCPPPCYRVIYSC</sequence>
<evidence type="ECO:0000313" key="1">
    <source>
        <dbReference type="EMBL" id="JAP06723.1"/>
    </source>
</evidence>
<dbReference type="EMBL" id="GEDG01040432">
    <property type="protein sequence ID" value="JAP06723.1"/>
    <property type="molecule type" value="Transcribed_RNA"/>
</dbReference>
<reference evidence="1" key="1">
    <citation type="submission" date="2015-12" db="EMBL/GenBank/DDBJ databases">
        <title>Gene expression during late stages of embryo sac development: a critical building block for successful pollen-pistil interactions.</title>
        <authorList>
            <person name="Liu Y."/>
            <person name="Joly V."/>
            <person name="Sabar M."/>
            <person name="Matton D.P."/>
        </authorList>
    </citation>
    <scope>NUCLEOTIDE SEQUENCE</scope>
</reference>
<accession>A0A0V0GFB4</accession>